<dbReference type="Proteomes" id="UP000479114">
    <property type="component" value="Chromosome"/>
</dbReference>
<dbReference type="SMART" id="SM00342">
    <property type="entry name" value="HTH_ARAC"/>
    <property type="match status" value="1"/>
</dbReference>
<dbReference type="InterPro" id="IPR051552">
    <property type="entry name" value="HptR"/>
</dbReference>
<keyword evidence="7" id="KW-0804">Transcription</keyword>
<sequence>MNLLLVEDEIRQLNNVATCIPWEEHDIEIVGMARSGKEALAMVALRKPDIVLLDLQLPDMNGLEIIRSLRASGESVSFVILSGHNDFSYARDALELGADQYLLKPAGNAEILAVVSKLAERLRAERETEHDNQRLKRMWETSLPALQALFLRDLVRGKYAADDSLQHAEEYFPGRPPLQAEDEYVVVIMEMDPLPASEIRYSQKDTPLLRLALQNLAADTLWASNCLLFPDDEAKVVAMFGCREEESGEALVLRVNVTIARLLARVQDSLKMTASAGIGSKVVLKEIEISFRQANRALHERVVFGYNVVIPYHPQPIGAGIPAPDRAFERKLQGAMESGDDNAACEHVEQWFRETCSVVPSLDALQEHVLFLHSFIVRMIHAQGWSVAEVAKHDYESFLRPPELVSKEQTLQWMLRAVEAYMTYGSEQRNLHTNRLIVAVMELAKGKMDMEMTLHDIADQLYMNPSYLSRLFKRETGLTFTAYYQDLKMQRARELMVGGAKVYEAARQVGFKDIGYFTRLFRKFWGVTPGEASGSVIHYSSE</sequence>
<dbReference type="SUPFAM" id="SSF52172">
    <property type="entry name" value="CheY-like"/>
    <property type="match status" value="1"/>
</dbReference>
<dbReference type="EMBL" id="CP048286">
    <property type="protein sequence ID" value="QHW31453.1"/>
    <property type="molecule type" value="Genomic_DNA"/>
</dbReference>
<dbReference type="InterPro" id="IPR011006">
    <property type="entry name" value="CheY-like_superfamily"/>
</dbReference>
<dbReference type="SUPFAM" id="SSF46689">
    <property type="entry name" value="Homeodomain-like"/>
    <property type="match status" value="2"/>
</dbReference>
<dbReference type="PROSITE" id="PS01124">
    <property type="entry name" value="HTH_ARAC_FAMILY_2"/>
    <property type="match status" value="1"/>
</dbReference>
<dbReference type="AlphaFoldDB" id="A0A6C0P0M3"/>
<evidence type="ECO:0000256" key="4">
    <source>
        <dbReference type="ARBA" id="ARBA00023012"/>
    </source>
</evidence>
<feature type="modified residue" description="4-aspartylphosphate" evidence="8">
    <location>
        <position position="54"/>
    </location>
</feature>
<dbReference type="Gene3D" id="3.40.50.2300">
    <property type="match status" value="1"/>
</dbReference>
<evidence type="ECO:0000256" key="5">
    <source>
        <dbReference type="ARBA" id="ARBA00023015"/>
    </source>
</evidence>
<evidence type="ECO:0000256" key="2">
    <source>
        <dbReference type="ARBA" id="ARBA00022490"/>
    </source>
</evidence>
<dbReference type="InterPro" id="IPR009057">
    <property type="entry name" value="Homeodomain-like_sf"/>
</dbReference>
<name>A0A6C0P0M3_9BACL</name>
<evidence type="ECO:0000259" key="9">
    <source>
        <dbReference type="PROSITE" id="PS01124"/>
    </source>
</evidence>
<dbReference type="PANTHER" id="PTHR42713:SF3">
    <property type="entry name" value="TRANSCRIPTIONAL REGULATORY PROTEIN HPTR"/>
    <property type="match status" value="1"/>
</dbReference>
<evidence type="ECO:0000256" key="3">
    <source>
        <dbReference type="ARBA" id="ARBA00022553"/>
    </source>
</evidence>
<evidence type="ECO:0000313" key="12">
    <source>
        <dbReference type="Proteomes" id="UP000479114"/>
    </source>
</evidence>
<dbReference type="Gene3D" id="1.10.10.60">
    <property type="entry name" value="Homeodomain-like"/>
    <property type="match status" value="2"/>
</dbReference>
<reference evidence="11 12" key="1">
    <citation type="submission" date="2020-02" db="EMBL/GenBank/DDBJ databases">
        <title>Paenibacillus sp. nov., isolated from rhizosphere soil of tomato.</title>
        <authorList>
            <person name="Weon H.-Y."/>
            <person name="Lee S.A."/>
        </authorList>
    </citation>
    <scope>NUCLEOTIDE SEQUENCE [LARGE SCALE GENOMIC DNA]</scope>
    <source>
        <strain evidence="11 12">14171R-81</strain>
    </source>
</reference>
<evidence type="ECO:0000313" key="11">
    <source>
        <dbReference type="EMBL" id="QHW31453.1"/>
    </source>
</evidence>
<keyword evidence="2" id="KW-0963">Cytoplasm</keyword>
<dbReference type="GO" id="GO:0003700">
    <property type="term" value="F:DNA-binding transcription factor activity"/>
    <property type="evidence" value="ECO:0007669"/>
    <property type="project" value="InterPro"/>
</dbReference>
<feature type="domain" description="Response regulatory" evidence="10">
    <location>
        <begin position="2"/>
        <end position="119"/>
    </location>
</feature>
<dbReference type="GO" id="GO:0000160">
    <property type="term" value="P:phosphorelay signal transduction system"/>
    <property type="evidence" value="ECO:0007669"/>
    <property type="project" value="UniProtKB-KW"/>
</dbReference>
<dbReference type="PROSITE" id="PS50110">
    <property type="entry name" value="RESPONSE_REGULATORY"/>
    <property type="match status" value="1"/>
</dbReference>
<proteinExistence type="predicted"/>
<protein>
    <submittedName>
        <fullName evidence="11">Response regulator</fullName>
    </submittedName>
</protein>
<comment type="subcellular location">
    <subcellularLocation>
        <location evidence="1">Cytoplasm</location>
    </subcellularLocation>
</comment>
<dbReference type="InterPro" id="IPR041522">
    <property type="entry name" value="CdaR_GGDEF"/>
</dbReference>
<evidence type="ECO:0000259" key="10">
    <source>
        <dbReference type="PROSITE" id="PS50110"/>
    </source>
</evidence>
<dbReference type="Pfam" id="PF12833">
    <property type="entry name" value="HTH_18"/>
    <property type="match status" value="1"/>
</dbReference>
<keyword evidence="3 8" id="KW-0597">Phosphoprotein</keyword>
<accession>A0A6C0P0M3</accession>
<dbReference type="GO" id="GO:0043565">
    <property type="term" value="F:sequence-specific DNA binding"/>
    <property type="evidence" value="ECO:0007669"/>
    <property type="project" value="InterPro"/>
</dbReference>
<dbReference type="InterPro" id="IPR001789">
    <property type="entry name" value="Sig_transdc_resp-reg_receiver"/>
</dbReference>
<feature type="domain" description="HTH araC/xylS-type" evidence="9">
    <location>
        <begin position="438"/>
        <end position="535"/>
    </location>
</feature>
<evidence type="ECO:0000256" key="8">
    <source>
        <dbReference type="PROSITE-ProRule" id="PRU00169"/>
    </source>
</evidence>
<gene>
    <name evidence="11" type="ORF">GZH47_11780</name>
</gene>
<dbReference type="InterPro" id="IPR018060">
    <property type="entry name" value="HTH_AraC"/>
</dbReference>
<dbReference type="PANTHER" id="PTHR42713">
    <property type="entry name" value="HISTIDINE KINASE-RELATED"/>
    <property type="match status" value="1"/>
</dbReference>
<dbReference type="RefSeq" id="WP_162640261.1">
    <property type="nucleotide sequence ID" value="NZ_CP048286.1"/>
</dbReference>
<dbReference type="InterPro" id="IPR018062">
    <property type="entry name" value="HTH_AraC-typ_CS"/>
</dbReference>
<organism evidence="11 12">
    <name type="scientific">Paenibacillus rhizovicinus</name>
    <dbReference type="NCBI Taxonomy" id="2704463"/>
    <lineage>
        <taxon>Bacteria</taxon>
        <taxon>Bacillati</taxon>
        <taxon>Bacillota</taxon>
        <taxon>Bacilli</taxon>
        <taxon>Bacillales</taxon>
        <taxon>Paenibacillaceae</taxon>
        <taxon>Paenibacillus</taxon>
    </lineage>
</organism>
<dbReference type="PROSITE" id="PS00041">
    <property type="entry name" value="HTH_ARAC_FAMILY_1"/>
    <property type="match status" value="1"/>
</dbReference>
<dbReference type="KEGG" id="prz:GZH47_11780"/>
<dbReference type="Pfam" id="PF17853">
    <property type="entry name" value="GGDEF_2"/>
    <property type="match status" value="1"/>
</dbReference>
<keyword evidence="4" id="KW-0902">Two-component regulatory system</keyword>
<keyword evidence="12" id="KW-1185">Reference proteome</keyword>
<dbReference type="GO" id="GO:0005737">
    <property type="term" value="C:cytoplasm"/>
    <property type="evidence" value="ECO:0007669"/>
    <property type="project" value="UniProtKB-SubCell"/>
</dbReference>
<evidence type="ECO:0000256" key="1">
    <source>
        <dbReference type="ARBA" id="ARBA00004496"/>
    </source>
</evidence>
<keyword evidence="6" id="KW-0238">DNA-binding</keyword>
<dbReference type="Pfam" id="PF00072">
    <property type="entry name" value="Response_reg"/>
    <property type="match status" value="1"/>
</dbReference>
<dbReference type="SMART" id="SM00448">
    <property type="entry name" value="REC"/>
    <property type="match status" value="1"/>
</dbReference>
<keyword evidence="5" id="KW-0805">Transcription regulation</keyword>
<evidence type="ECO:0000256" key="6">
    <source>
        <dbReference type="ARBA" id="ARBA00023125"/>
    </source>
</evidence>
<evidence type="ECO:0000256" key="7">
    <source>
        <dbReference type="ARBA" id="ARBA00023163"/>
    </source>
</evidence>
<dbReference type="CDD" id="cd17536">
    <property type="entry name" value="REC_YesN-like"/>
    <property type="match status" value="1"/>
</dbReference>